<dbReference type="CDD" id="cd01948">
    <property type="entry name" value="EAL"/>
    <property type="match status" value="1"/>
</dbReference>
<protein>
    <submittedName>
        <fullName evidence="5">Cyclic Di-GMP phosphodiesterase RmdA</fullName>
    </submittedName>
    <submittedName>
        <fullName evidence="6">GGDEF domain-containing protein</fullName>
    </submittedName>
</protein>
<evidence type="ECO:0000313" key="8">
    <source>
        <dbReference type="Proteomes" id="UP001500220"/>
    </source>
</evidence>
<dbReference type="SMART" id="SM00052">
    <property type="entry name" value="EAL"/>
    <property type="match status" value="1"/>
</dbReference>
<evidence type="ECO:0000259" key="1">
    <source>
        <dbReference type="PROSITE" id="PS50112"/>
    </source>
</evidence>
<dbReference type="InterPro" id="IPR052155">
    <property type="entry name" value="Biofilm_reg_signaling"/>
</dbReference>
<dbReference type="EMBL" id="BMMT01000012">
    <property type="protein sequence ID" value="GGI94838.1"/>
    <property type="molecule type" value="Genomic_DNA"/>
</dbReference>
<dbReference type="PROSITE" id="PS50112">
    <property type="entry name" value="PAS"/>
    <property type="match status" value="1"/>
</dbReference>
<dbReference type="InterPro" id="IPR001610">
    <property type="entry name" value="PAC"/>
</dbReference>
<dbReference type="CDD" id="cd01949">
    <property type="entry name" value="GGDEF"/>
    <property type="match status" value="1"/>
</dbReference>
<dbReference type="PROSITE" id="PS50113">
    <property type="entry name" value="PAC"/>
    <property type="match status" value="1"/>
</dbReference>
<dbReference type="Gene3D" id="3.30.70.270">
    <property type="match status" value="1"/>
</dbReference>
<name>A0A917K2V6_9PSEU</name>
<dbReference type="Proteomes" id="UP001500220">
    <property type="component" value="Unassembled WGS sequence"/>
</dbReference>
<dbReference type="Pfam" id="PF00563">
    <property type="entry name" value="EAL"/>
    <property type="match status" value="1"/>
</dbReference>
<dbReference type="InterPro" id="IPR013656">
    <property type="entry name" value="PAS_4"/>
</dbReference>
<dbReference type="InterPro" id="IPR000700">
    <property type="entry name" value="PAS-assoc_C"/>
</dbReference>
<keyword evidence="8" id="KW-1185">Reference proteome</keyword>
<evidence type="ECO:0000259" key="2">
    <source>
        <dbReference type="PROSITE" id="PS50113"/>
    </source>
</evidence>
<dbReference type="EMBL" id="BAAAHC010000009">
    <property type="protein sequence ID" value="GAA0521891.1"/>
    <property type="molecule type" value="Genomic_DNA"/>
</dbReference>
<dbReference type="NCBIfam" id="TIGR00229">
    <property type="entry name" value="sensory_box"/>
    <property type="match status" value="1"/>
</dbReference>
<feature type="domain" description="EAL" evidence="3">
    <location>
        <begin position="436"/>
        <end position="695"/>
    </location>
</feature>
<dbReference type="Gene3D" id="3.20.20.450">
    <property type="entry name" value="EAL domain"/>
    <property type="match status" value="1"/>
</dbReference>
<dbReference type="SUPFAM" id="SSF141868">
    <property type="entry name" value="EAL domain-like"/>
    <property type="match status" value="1"/>
</dbReference>
<dbReference type="Proteomes" id="UP000597989">
    <property type="component" value="Unassembled WGS sequence"/>
</dbReference>
<reference evidence="6" key="3">
    <citation type="submission" date="2020-09" db="EMBL/GenBank/DDBJ databases">
        <authorList>
            <person name="Sun Q."/>
            <person name="Zhou Y."/>
        </authorList>
    </citation>
    <scope>NUCLEOTIDE SEQUENCE</scope>
    <source>
        <strain evidence="6">CGMCC 4.7206</strain>
    </source>
</reference>
<dbReference type="SMART" id="SM00267">
    <property type="entry name" value="GGDEF"/>
    <property type="match status" value="1"/>
</dbReference>
<dbReference type="Pfam" id="PF08448">
    <property type="entry name" value="PAS_4"/>
    <property type="match status" value="1"/>
</dbReference>
<feature type="domain" description="PAS" evidence="1">
    <location>
        <begin position="136"/>
        <end position="206"/>
    </location>
</feature>
<feature type="domain" description="GGDEF" evidence="4">
    <location>
        <begin position="293"/>
        <end position="427"/>
    </location>
</feature>
<dbReference type="PROSITE" id="PS50883">
    <property type="entry name" value="EAL"/>
    <property type="match status" value="1"/>
</dbReference>
<dbReference type="InterPro" id="IPR035965">
    <property type="entry name" value="PAS-like_dom_sf"/>
</dbReference>
<reference evidence="5" key="4">
    <citation type="submission" date="2023-12" db="EMBL/GenBank/DDBJ databases">
        <authorList>
            <person name="Sun Q."/>
            <person name="Inoue M."/>
        </authorList>
    </citation>
    <scope>NUCLEOTIDE SEQUENCE</scope>
    <source>
        <strain evidence="5">JCM 10664</strain>
    </source>
</reference>
<evidence type="ECO:0000313" key="7">
    <source>
        <dbReference type="Proteomes" id="UP000597989"/>
    </source>
</evidence>
<dbReference type="PANTHER" id="PTHR44757">
    <property type="entry name" value="DIGUANYLATE CYCLASE DGCP"/>
    <property type="match status" value="1"/>
</dbReference>
<sequence length="695" mass="76438">MDRLEFAQRWKREIVHTSYVPLARADIVQHLADCVDRLIGELTGASPPGAALDVGAELVQIHFTNPEVLSRTLRLFAADLPALVPGLRRDRLFTALGDLAAGFAGRLREQTFDEQEVIKQAVLHARDAAEEALRASEARFRAVFTASALGIAVVTRDGVIEEVNAAMTRIFRRAEADLVGAAVFELVDDEWLDALTDVVTELAAGDAGHGFLETRFTASDGAHVWTRLSASLVRDAGGEPGYLVLLYEDITDRHMLQEQFRRQATHDPLTGLANRTQLQTSLDEALERTHPGRRVGLCYFDLDGFKAVNDSLGHPIGDRLLRQVAQRLEVVTQDEGALAARMGGDEFVVLVPDSQGATAVVDLVERLLREITRPVLIGSHELSASASVGIVEREVDGTDADALLRDADITLYRAKRDGRAQWVLFDPERNAAARHRFWLSAALPAALDQNELFVEYEPVQRLETGKLVAVCANVRWDHEEFGELGADRFVEVAEETGLITRLGSWVLEQVCRHAARWAERLGDDAPVAAVNLSVRHCRDPELVADVQGILRRTGLPPRSLALCLPERALFDHQGDPVDTLEIFAEMGIRLVVYEFGGDYRGVGRLRHLPLSGIRIDGPHLDRLAEPTDPDPLDEHLVRCAVGAAQLMDFPVIAGGVRTELQARRLREFGVSLVQGPYAGELASALEIEQIVAASR</sequence>
<evidence type="ECO:0000313" key="5">
    <source>
        <dbReference type="EMBL" id="GAA0521891.1"/>
    </source>
</evidence>
<dbReference type="AlphaFoldDB" id="A0A917K2V6"/>
<dbReference type="InterPro" id="IPR035919">
    <property type="entry name" value="EAL_sf"/>
</dbReference>
<evidence type="ECO:0000259" key="3">
    <source>
        <dbReference type="PROSITE" id="PS50883"/>
    </source>
</evidence>
<dbReference type="InterPro" id="IPR001633">
    <property type="entry name" value="EAL_dom"/>
</dbReference>
<comment type="caution">
    <text evidence="6">The sequence shown here is derived from an EMBL/GenBank/DDBJ whole genome shotgun (WGS) entry which is preliminary data.</text>
</comment>
<evidence type="ECO:0000259" key="4">
    <source>
        <dbReference type="PROSITE" id="PS50887"/>
    </source>
</evidence>
<gene>
    <name evidence="5" type="primary">rmdA_2</name>
    <name evidence="5" type="ORF">GCM10009545_24990</name>
    <name evidence="6" type="ORF">GCM10011581_34960</name>
</gene>
<dbReference type="SMART" id="SM00091">
    <property type="entry name" value="PAS"/>
    <property type="match status" value="1"/>
</dbReference>
<organism evidence="6 7">
    <name type="scientific">Saccharopolyspora thermophila</name>
    <dbReference type="NCBI Taxonomy" id="89367"/>
    <lineage>
        <taxon>Bacteria</taxon>
        <taxon>Bacillati</taxon>
        <taxon>Actinomycetota</taxon>
        <taxon>Actinomycetes</taxon>
        <taxon>Pseudonocardiales</taxon>
        <taxon>Pseudonocardiaceae</taxon>
        <taxon>Saccharopolyspora</taxon>
    </lineage>
</organism>
<dbReference type="NCBIfam" id="TIGR00254">
    <property type="entry name" value="GGDEF"/>
    <property type="match status" value="1"/>
</dbReference>
<reference evidence="5 8" key="2">
    <citation type="journal article" date="2019" name="Int. J. Syst. Evol. Microbiol.">
        <title>The Global Catalogue of Microorganisms (GCM) 10K type strain sequencing project: providing services to taxonomists for standard genome sequencing and annotation.</title>
        <authorList>
            <consortium name="The Broad Institute Genomics Platform"/>
            <consortium name="The Broad Institute Genome Sequencing Center for Infectious Disease"/>
            <person name="Wu L."/>
            <person name="Ma J."/>
        </authorList>
    </citation>
    <scope>NUCLEOTIDE SEQUENCE [LARGE SCALE GENOMIC DNA]</scope>
    <source>
        <strain evidence="5 8">JCM 10664</strain>
    </source>
</reference>
<proteinExistence type="predicted"/>
<dbReference type="Gene3D" id="3.30.450.20">
    <property type="entry name" value="PAS domain"/>
    <property type="match status" value="1"/>
</dbReference>
<dbReference type="SUPFAM" id="SSF55785">
    <property type="entry name" value="PYP-like sensor domain (PAS domain)"/>
    <property type="match status" value="1"/>
</dbReference>
<dbReference type="InterPro" id="IPR000160">
    <property type="entry name" value="GGDEF_dom"/>
</dbReference>
<dbReference type="SUPFAM" id="SSF55073">
    <property type="entry name" value="Nucleotide cyclase"/>
    <property type="match status" value="1"/>
</dbReference>
<dbReference type="PROSITE" id="PS50887">
    <property type="entry name" value="GGDEF"/>
    <property type="match status" value="1"/>
</dbReference>
<dbReference type="InterPro" id="IPR043128">
    <property type="entry name" value="Rev_trsase/Diguanyl_cyclase"/>
</dbReference>
<reference evidence="6 7" key="1">
    <citation type="journal article" date="2014" name="Int. J. Syst. Evol. Microbiol.">
        <title>Complete genome sequence of Corynebacterium casei LMG S-19264T (=DSM 44701T), isolated from a smear-ripened cheese.</title>
        <authorList>
            <consortium name="US DOE Joint Genome Institute (JGI-PGF)"/>
            <person name="Walter F."/>
            <person name="Albersmeier A."/>
            <person name="Kalinowski J."/>
            <person name="Ruckert C."/>
        </authorList>
    </citation>
    <scope>NUCLEOTIDE SEQUENCE [LARGE SCALE GENOMIC DNA]</scope>
    <source>
        <strain evidence="6 7">CGMCC 4.7206</strain>
    </source>
</reference>
<dbReference type="CDD" id="cd00130">
    <property type="entry name" value="PAS"/>
    <property type="match status" value="1"/>
</dbReference>
<feature type="domain" description="PAC" evidence="2">
    <location>
        <begin position="210"/>
        <end position="262"/>
    </location>
</feature>
<evidence type="ECO:0000313" key="6">
    <source>
        <dbReference type="EMBL" id="GGI94838.1"/>
    </source>
</evidence>
<accession>A0A917K2V6</accession>
<dbReference type="PANTHER" id="PTHR44757:SF2">
    <property type="entry name" value="BIOFILM ARCHITECTURE MAINTENANCE PROTEIN MBAA"/>
    <property type="match status" value="1"/>
</dbReference>
<dbReference type="Pfam" id="PF00990">
    <property type="entry name" value="GGDEF"/>
    <property type="match status" value="1"/>
</dbReference>
<dbReference type="SMART" id="SM00086">
    <property type="entry name" value="PAC"/>
    <property type="match status" value="1"/>
</dbReference>
<dbReference type="InterPro" id="IPR000014">
    <property type="entry name" value="PAS"/>
</dbReference>
<dbReference type="InterPro" id="IPR029787">
    <property type="entry name" value="Nucleotide_cyclase"/>
</dbReference>